<evidence type="ECO:0000313" key="3">
    <source>
        <dbReference type="EMBL" id="SEG59366.1"/>
    </source>
</evidence>
<feature type="compositionally biased region" description="Low complexity" evidence="1">
    <location>
        <begin position="217"/>
        <end position="241"/>
    </location>
</feature>
<evidence type="ECO:0000256" key="2">
    <source>
        <dbReference type="SAM" id="SignalP"/>
    </source>
</evidence>
<proteinExistence type="predicted"/>
<name>A0A1H6BGL9_9BACT</name>
<accession>A0A1H6BGL9</accession>
<dbReference type="Proteomes" id="UP000236728">
    <property type="component" value="Unassembled WGS sequence"/>
</dbReference>
<dbReference type="EMBL" id="FNVA01000007">
    <property type="protein sequence ID" value="SEG59366.1"/>
    <property type="molecule type" value="Genomic_DNA"/>
</dbReference>
<feature type="region of interest" description="Disordered" evidence="1">
    <location>
        <begin position="424"/>
        <end position="450"/>
    </location>
</feature>
<evidence type="ECO:0000256" key="1">
    <source>
        <dbReference type="SAM" id="MobiDB-lite"/>
    </source>
</evidence>
<reference evidence="3 4" key="1">
    <citation type="submission" date="2016-10" db="EMBL/GenBank/DDBJ databases">
        <authorList>
            <person name="de Groot N.N."/>
        </authorList>
    </citation>
    <scope>NUCLEOTIDE SEQUENCE [LARGE SCALE GENOMIC DNA]</scope>
    <source>
        <strain evidence="3 4">DSM 22489</strain>
    </source>
</reference>
<dbReference type="RefSeq" id="WP_103934539.1">
    <property type="nucleotide sequence ID" value="NZ_FNVA01000007.1"/>
</dbReference>
<protein>
    <submittedName>
        <fullName evidence="3">Uncharacterized protein</fullName>
    </submittedName>
</protein>
<feature type="region of interest" description="Disordered" evidence="1">
    <location>
        <begin position="150"/>
        <end position="299"/>
    </location>
</feature>
<feature type="region of interest" description="Disordered" evidence="1">
    <location>
        <begin position="510"/>
        <end position="548"/>
    </location>
</feature>
<feature type="compositionally biased region" description="Low complexity" evidence="1">
    <location>
        <begin position="439"/>
        <end position="450"/>
    </location>
</feature>
<feature type="compositionally biased region" description="Low complexity" evidence="1">
    <location>
        <begin position="369"/>
        <end position="382"/>
    </location>
</feature>
<feature type="compositionally biased region" description="Basic and acidic residues" evidence="1">
    <location>
        <begin position="243"/>
        <end position="257"/>
    </location>
</feature>
<organism evidence="3 4">
    <name type="scientific">Bryocella elongata</name>
    <dbReference type="NCBI Taxonomy" id="863522"/>
    <lineage>
        <taxon>Bacteria</taxon>
        <taxon>Pseudomonadati</taxon>
        <taxon>Acidobacteriota</taxon>
        <taxon>Terriglobia</taxon>
        <taxon>Terriglobales</taxon>
        <taxon>Acidobacteriaceae</taxon>
        <taxon>Bryocella</taxon>
    </lineage>
</organism>
<sequence>MTRLPSLRFASARLSALSAQVAVSLALAGLAATSNAQMHKVEAPEKVTRAIGVYEWTGELGKPSAMRLIPISLFINGHFEDAGAYLARPVPWVLDTGNEFFIEKAGQHEGTLDLESARNLLTMRAIADDNPMGAWYGYGKFLLPAAEPKPKALKPSRVTPSIEGSDDDSRPHMSRRNPPAVPAGSKTPSDTDPNASKSTNESTPAADSDRPTLARRSSASSAPSTDSGSGSTTTASNSSDTYDPDRPTLRHKDDDSGKKKKNNKPQGYVSGPADSLNDDPDRPRLHHGVAPGENETAPLTGMPAQLHQAVAVSDPVTHPAHIFTRAWDSPTERTEVLTALQAQARTRVTAYLAANKLTPGIPGAAFAPTTAPTPGQPMTPAASPTPGANGDSNADLTYRPVLRTKASADAAAAAAAAAAARKPATTPATAPATAPPAPATAAAKPATHLAPAQAAAARRAAARKKALAGPPQLALTGEQLSGYELSYGGLPTFIYTAEVPTAQLLAPQVTTAQPATTHAPGTHSATAHTTAAHTTAANPPATQNSTTPGPTVYVTLVAQKLPSGEFQVALASVTDANHLNRTPWMRSIDVVDPDNEHRASLLMELRAQNSRQFALYRLTGPQAEQIFVTGVIE</sequence>
<feature type="region of interest" description="Disordered" evidence="1">
    <location>
        <begin position="369"/>
        <end position="395"/>
    </location>
</feature>
<evidence type="ECO:0000313" key="4">
    <source>
        <dbReference type="Proteomes" id="UP000236728"/>
    </source>
</evidence>
<keyword evidence="2" id="KW-0732">Signal</keyword>
<dbReference type="OrthoDB" id="113128at2"/>
<keyword evidence="4" id="KW-1185">Reference proteome</keyword>
<dbReference type="AlphaFoldDB" id="A0A1H6BGL9"/>
<gene>
    <name evidence="3" type="ORF">SAMN05421819_3660</name>
</gene>
<feature type="signal peptide" evidence="2">
    <location>
        <begin position="1"/>
        <end position="36"/>
    </location>
</feature>
<feature type="compositionally biased region" description="Polar residues" evidence="1">
    <location>
        <begin position="186"/>
        <end position="205"/>
    </location>
</feature>
<feature type="chain" id="PRO_5009293704" evidence="2">
    <location>
        <begin position="37"/>
        <end position="633"/>
    </location>
</feature>